<organism evidence="2 3">
    <name type="scientific">Kineosporia succinea</name>
    <dbReference type="NCBI Taxonomy" id="84632"/>
    <lineage>
        <taxon>Bacteria</taxon>
        <taxon>Bacillati</taxon>
        <taxon>Actinomycetota</taxon>
        <taxon>Actinomycetes</taxon>
        <taxon>Kineosporiales</taxon>
        <taxon>Kineosporiaceae</taxon>
        <taxon>Kineosporia</taxon>
    </lineage>
</organism>
<proteinExistence type="predicted"/>
<feature type="region of interest" description="Disordered" evidence="1">
    <location>
        <begin position="182"/>
        <end position="237"/>
    </location>
</feature>
<name>A0ABT9NYM5_9ACTN</name>
<dbReference type="EMBL" id="JAUSQZ010000001">
    <property type="protein sequence ID" value="MDP9824945.1"/>
    <property type="molecule type" value="Genomic_DNA"/>
</dbReference>
<evidence type="ECO:0000313" key="3">
    <source>
        <dbReference type="Proteomes" id="UP001235712"/>
    </source>
</evidence>
<dbReference type="RefSeq" id="WP_307238218.1">
    <property type="nucleotide sequence ID" value="NZ_JAUSQZ010000001.1"/>
</dbReference>
<dbReference type="InterPro" id="IPR045592">
    <property type="entry name" value="DUF6461"/>
</dbReference>
<evidence type="ECO:0000313" key="2">
    <source>
        <dbReference type="EMBL" id="MDP9824945.1"/>
    </source>
</evidence>
<dbReference type="Pfam" id="PF20062">
    <property type="entry name" value="DUF6461"/>
    <property type="match status" value="1"/>
</dbReference>
<accession>A0ABT9NYM5</accession>
<gene>
    <name evidence="2" type="ORF">J2S57_000694</name>
</gene>
<evidence type="ECO:0000256" key="1">
    <source>
        <dbReference type="SAM" id="MobiDB-lite"/>
    </source>
</evidence>
<keyword evidence="3" id="KW-1185">Reference proteome</keyword>
<reference evidence="2 3" key="1">
    <citation type="submission" date="2023-07" db="EMBL/GenBank/DDBJ databases">
        <title>Sequencing the genomes of 1000 actinobacteria strains.</title>
        <authorList>
            <person name="Klenk H.-P."/>
        </authorList>
    </citation>
    <scope>NUCLEOTIDE SEQUENCE [LARGE SCALE GENOMIC DNA]</scope>
    <source>
        <strain evidence="2 3">DSM 44388</strain>
    </source>
</reference>
<sequence>MAAARRAPWSLNELCFTITFSRGRSPGEVLGLYGADPAQARTLTWQEACDEQMFVADERLFLRSGKLGHWAFGYEALSLEGLRPPVLQALSEGTDTLVLFWAEGKMRFGHWRDGVEHESFEPGLSYSRPRSQPRPFWDRIHHRYQNGSSGYLAAIEVIDEHIRTSVTHEALSAPALTLELTTPAPDHLTRPRPPASRKGLGKSLGALRLDPPPPSHTVVGIPAPGPETGTGPSTSSP</sequence>
<comment type="caution">
    <text evidence="2">The sequence shown here is derived from an EMBL/GenBank/DDBJ whole genome shotgun (WGS) entry which is preliminary data.</text>
</comment>
<dbReference type="Proteomes" id="UP001235712">
    <property type="component" value="Unassembled WGS sequence"/>
</dbReference>
<protein>
    <submittedName>
        <fullName evidence="2">Uncharacterized protein</fullName>
    </submittedName>
</protein>